<reference evidence="9" key="1">
    <citation type="submission" date="2022-07" db="EMBL/GenBank/DDBJ databases">
        <title>Prevotella copri.</title>
        <authorList>
            <person name="Yang C."/>
        </authorList>
    </citation>
    <scope>NUCLEOTIDE SEQUENCE</scope>
    <source>
        <strain evidence="9">HF2107</strain>
    </source>
</reference>
<keyword evidence="5" id="KW-0998">Cell outer membrane</keyword>
<dbReference type="PROSITE" id="PS51257">
    <property type="entry name" value="PROKAR_LIPOPROTEIN"/>
    <property type="match status" value="1"/>
</dbReference>
<dbReference type="Pfam" id="PF07980">
    <property type="entry name" value="SusD_RagB"/>
    <property type="match status" value="1"/>
</dbReference>
<evidence type="ECO:0000259" key="8">
    <source>
        <dbReference type="Pfam" id="PF14322"/>
    </source>
</evidence>
<dbReference type="InterPro" id="IPR012944">
    <property type="entry name" value="SusD_RagB_dom"/>
</dbReference>
<evidence type="ECO:0000256" key="2">
    <source>
        <dbReference type="ARBA" id="ARBA00006275"/>
    </source>
</evidence>
<evidence type="ECO:0000313" key="9">
    <source>
        <dbReference type="EMBL" id="MCP9563093.1"/>
    </source>
</evidence>
<protein>
    <submittedName>
        <fullName evidence="9">RagB/SusD family nutrient uptake outer membrane protein</fullName>
    </submittedName>
</protein>
<feature type="domain" description="SusD-like N-terminal" evidence="8">
    <location>
        <begin position="88"/>
        <end position="223"/>
    </location>
</feature>
<evidence type="ECO:0000256" key="4">
    <source>
        <dbReference type="ARBA" id="ARBA00023136"/>
    </source>
</evidence>
<dbReference type="InterPro" id="IPR011990">
    <property type="entry name" value="TPR-like_helical_dom_sf"/>
</dbReference>
<comment type="caution">
    <text evidence="9">The sequence shown here is derived from an EMBL/GenBank/DDBJ whole genome shotgun (WGS) entry which is preliminary data.</text>
</comment>
<evidence type="ECO:0000259" key="7">
    <source>
        <dbReference type="Pfam" id="PF07980"/>
    </source>
</evidence>
<dbReference type="InterPro" id="IPR033985">
    <property type="entry name" value="SusD-like_N"/>
</dbReference>
<dbReference type="RefSeq" id="WP_254949871.1">
    <property type="nucleotide sequence ID" value="NZ_JANDWY010000001.1"/>
</dbReference>
<dbReference type="Proteomes" id="UP001205531">
    <property type="component" value="Unassembled WGS sequence"/>
</dbReference>
<sequence length="683" mass="77127">MKFNISLKVLPLLACGMLMASCNDFLKQEPLTEITPTDYYKDATQLQAVANAFYQTVLPYHSGAGYGTFAYDNGTDNQTGSDGDSKYKKGSWKTSNDNSSWSWNNIRDINYQLNIAQSNYENGLIAGDENKIRQYIGELHFFRAYAYFSLYKSFGDLPIVTEAMPDNEAILVAANKRSPRNEVARFILADLDSAVTYMEPDGWEATTRISPAVAHLFASRVALFEGSWLTNFAGTPFVPNGEGWPGKAKDYNANYQYPTGSVEAEAQFFFKKAVDEAAIVGDAYVGKLDKNTGIVPQSLSDTNPYFYKFGNTDMSAYPEVLLWKAYNKGKGVTDNIEVAVNRGNTYTGFTRGMIDAFLMEDGKPTYAHHDGYVYEDTTTYAVVRNRDPRLFIFLKRPGQKNVLQGEDNTIAAEQVRPIEPVPQVFTRSFDVTYTTGYAIRKGGTFNQNLAENQAGYTASITFRATEALLNYIEAQYMLDHHLNAKSISYWKAIREAAGFTGEAADPQTTIAATDMAQELKGYTDGSGTQYDWGAFSAGKALTDPTLYSIRRERRTELMAEGLRWMDLIRWRSLDQLMKQPYQLEGFHLWNTPMEKWYTVDQLVDDGSVTATVSSRKLTEYFRPYQIVSTNMLYNGMTWSMAQYLQPMPLRQFMLTAPDHKTYGDSPLYQNPYWPMEPDEAAEQ</sequence>
<dbReference type="EMBL" id="JANDWZ010000001">
    <property type="protein sequence ID" value="MCP9563093.1"/>
    <property type="molecule type" value="Genomic_DNA"/>
</dbReference>
<keyword evidence="3 6" id="KW-0732">Signal</keyword>
<feature type="domain" description="RagB/SusD" evidence="7">
    <location>
        <begin position="326"/>
        <end position="673"/>
    </location>
</feature>
<evidence type="ECO:0000313" key="10">
    <source>
        <dbReference type="Proteomes" id="UP001205531"/>
    </source>
</evidence>
<evidence type="ECO:0000256" key="5">
    <source>
        <dbReference type="ARBA" id="ARBA00023237"/>
    </source>
</evidence>
<comment type="subcellular location">
    <subcellularLocation>
        <location evidence="1">Cell outer membrane</location>
    </subcellularLocation>
</comment>
<evidence type="ECO:0000256" key="3">
    <source>
        <dbReference type="ARBA" id="ARBA00022729"/>
    </source>
</evidence>
<dbReference type="AlphaFoldDB" id="A0AAW5IDI2"/>
<feature type="signal peptide" evidence="6">
    <location>
        <begin position="1"/>
        <end position="20"/>
    </location>
</feature>
<dbReference type="GO" id="GO:0009279">
    <property type="term" value="C:cell outer membrane"/>
    <property type="evidence" value="ECO:0007669"/>
    <property type="project" value="UniProtKB-SubCell"/>
</dbReference>
<name>A0AAW5IDI2_9BACT</name>
<organism evidence="9 10">
    <name type="scientific">Segatella copri</name>
    <dbReference type="NCBI Taxonomy" id="165179"/>
    <lineage>
        <taxon>Bacteria</taxon>
        <taxon>Pseudomonadati</taxon>
        <taxon>Bacteroidota</taxon>
        <taxon>Bacteroidia</taxon>
        <taxon>Bacteroidales</taxon>
        <taxon>Prevotellaceae</taxon>
        <taxon>Segatella</taxon>
    </lineage>
</organism>
<dbReference type="Pfam" id="PF14322">
    <property type="entry name" value="SusD-like_3"/>
    <property type="match status" value="1"/>
</dbReference>
<keyword evidence="4" id="KW-0472">Membrane</keyword>
<evidence type="ECO:0000256" key="1">
    <source>
        <dbReference type="ARBA" id="ARBA00004442"/>
    </source>
</evidence>
<feature type="chain" id="PRO_5044025984" evidence="6">
    <location>
        <begin position="21"/>
        <end position="683"/>
    </location>
</feature>
<dbReference type="Gene3D" id="1.25.40.390">
    <property type="match status" value="1"/>
</dbReference>
<gene>
    <name evidence="9" type="ORF">NNC64_00700</name>
</gene>
<accession>A0AAW5IDI2</accession>
<comment type="similarity">
    <text evidence="2">Belongs to the SusD family.</text>
</comment>
<proteinExistence type="inferred from homology"/>
<evidence type="ECO:0000256" key="6">
    <source>
        <dbReference type="SAM" id="SignalP"/>
    </source>
</evidence>
<dbReference type="SUPFAM" id="SSF48452">
    <property type="entry name" value="TPR-like"/>
    <property type="match status" value="1"/>
</dbReference>